<dbReference type="SMART" id="SM00220">
    <property type="entry name" value="S_TKc"/>
    <property type="match status" value="1"/>
</dbReference>
<dbReference type="EMBL" id="KZ613743">
    <property type="protein sequence ID" value="PMD66798.1"/>
    <property type="molecule type" value="Genomic_DNA"/>
</dbReference>
<dbReference type="EC" id="2.7.11.1" evidence="1"/>
<accession>A0A2J6TV12</accession>
<keyword evidence="4" id="KW-0547">Nucleotide-binding</keyword>
<evidence type="ECO:0000256" key="4">
    <source>
        <dbReference type="ARBA" id="ARBA00022741"/>
    </source>
</evidence>
<dbReference type="GO" id="GO:0030003">
    <property type="term" value="P:intracellular monoatomic cation homeostasis"/>
    <property type="evidence" value="ECO:0007669"/>
    <property type="project" value="TreeGrafter"/>
</dbReference>
<evidence type="ECO:0000256" key="8">
    <source>
        <dbReference type="ARBA" id="ARBA00048679"/>
    </source>
</evidence>
<dbReference type="AlphaFoldDB" id="A0A2J6TV12"/>
<evidence type="ECO:0000256" key="5">
    <source>
        <dbReference type="ARBA" id="ARBA00022777"/>
    </source>
</evidence>
<dbReference type="SUPFAM" id="SSF56112">
    <property type="entry name" value="Protein kinase-like (PK-like)"/>
    <property type="match status" value="1"/>
</dbReference>
<dbReference type="STRING" id="1095630.A0A2J6TV12"/>
<evidence type="ECO:0000313" key="10">
    <source>
        <dbReference type="EMBL" id="PMD66798.1"/>
    </source>
</evidence>
<name>A0A2J6TV12_9HELO</name>
<reference evidence="10 11" key="1">
    <citation type="submission" date="2016-04" db="EMBL/GenBank/DDBJ databases">
        <title>A degradative enzymes factory behind the ericoid mycorrhizal symbiosis.</title>
        <authorList>
            <consortium name="DOE Joint Genome Institute"/>
            <person name="Martino E."/>
            <person name="Morin E."/>
            <person name="Grelet G."/>
            <person name="Kuo A."/>
            <person name="Kohler A."/>
            <person name="Daghino S."/>
            <person name="Barry K."/>
            <person name="Choi C."/>
            <person name="Cichocki N."/>
            <person name="Clum A."/>
            <person name="Copeland A."/>
            <person name="Hainaut M."/>
            <person name="Haridas S."/>
            <person name="Labutti K."/>
            <person name="Lindquist E."/>
            <person name="Lipzen A."/>
            <person name="Khouja H.-R."/>
            <person name="Murat C."/>
            <person name="Ohm R."/>
            <person name="Olson A."/>
            <person name="Spatafora J."/>
            <person name="Veneault-Fourrey C."/>
            <person name="Henrissat B."/>
            <person name="Grigoriev I."/>
            <person name="Martin F."/>
            <person name="Perotto S."/>
        </authorList>
    </citation>
    <scope>NUCLEOTIDE SEQUENCE [LARGE SCALE GENOMIC DNA]</scope>
    <source>
        <strain evidence="10 11">E</strain>
    </source>
</reference>
<dbReference type="PROSITE" id="PS50011">
    <property type="entry name" value="PROTEIN_KINASE_DOM"/>
    <property type="match status" value="1"/>
</dbReference>
<evidence type="ECO:0000256" key="6">
    <source>
        <dbReference type="ARBA" id="ARBA00022840"/>
    </source>
</evidence>
<evidence type="ECO:0000259" key="9">
    <source>
        <dbReference type="PROSITE" id="PS50011"/>
    </source>
</evidence>
<keyword evidence="2" id="KW-0723">Serine/threonine-protein kinase</keyword>
<dbReference type="GeneID" id="36581819"/>
<dbReference type="Gene3D" id="1.10.510.10">
    <property type="entry name" value="Transferase(Phosphotransferase) domain 1"/>
    <property type="match status" value="1"/>
</dbReference>
<dbReference type="RefSeq" id="XP_024743702.1">
    <property type="nucleotide sequence ID" value="XM_024873739.1"/>
</dbReference>
<keyword evidence="5 10" id="KW-0418">Kinase</keyword>
<dbReference type="Proteomes" id="UP000235371">
    <property type="component" value="Unassembled WGS sequence"/>
</dbReference>
<feature type="domain" description="Protein kinase" evidence="9">
    <location>
        <begin position="1"/>
        <end position="197"/>
    </location>
</feature>
<dbReference type="GO" id="GO:0005829">
    <property type="term" value="C:cytosol"/>
    <property type="evidence" value="ECO:0007669"/>
    <property type="project" value="TreeGrafter"/>
</dbReference>
<evidence type="ECO:0000256" key="2">
    <source>
        <dbReference type="ARBA" id="ARBA00022527"/>
    </source>
</evidence>
<comment type="catalytic activity">
    <reaction evidence="7">
        <text>L-threonyl-[protein] + ATP = O-phospho-L-threonyl-[protein] + ADP + H(+)</text>
        <dbReference type="Rhea" id="RHEA:46608"/>
        <dbReference type="Rhea" id="RHEA-COMP:11060"/>
        <dbReference type="Rhea" id="RHEA-COMP:11605"/>
        <dbReference type="ChEBI" id="CHEBI:15378"/>
        <dbReference type="ChEBI" id="CHEBI:30013"/>
        <dbReference type="ChEBI" id="CHEBI:30616"/>
        <dbReference type="ChEBI" id="CHEBI:61977"/>
        <dbReference type="ChEBI" id="CHEBI:456216"/>
        <dbReference type="EC" id="2.7.11.1"/>
    </reaction>
</comment>
<evidence type="ECO:0000256" key="1">
    <source>
        <dbReference type="ARBA" id="ARBA00012513"/>
    </source>
</evidence>
<comment type="catalytic activity">
    <reaction evidence="8">
        <text>L-seryl-[protein] + ATP = O-phospho-L-seryl-[protein] + ADP + H(+)</text>
        <dbReference type="Rhea" id="RHEA:17989"/>
        <dbReference type="Rhea" id="RHEA-COMP:9863"/>
        <dbReference type="Rhea" id="RHEA-COMP:11604"/>
        <dbReference type="ChEBI" id="CHEBI:15378"/>
        <dbReference type="ChEBI" id="CHEBI:29999"/>
        <dbReference type="ChEBI" id="CHEBI:30616"/>
        <dbReference type="ChEBI" id="CHEBI:83421"/>
        <dbReference type="ChEBI" id="CHEBI:456216"/>
        <dbReference type="EC" id="2.7.11.1"/>
    </reaction>
</comment>
<dbReference type="PANTHER" id="PTHR24343">
    <property type="entry name" value="SERINE/THREONINE KINASE"/>
    <property type="match status" value="1"/>
</dbReference>
<evidence type="ECO:0000313" key="11">
    <source>
        <dbReference type="Proteomes" id="UP000235371"/>
    </source>
</evidence>
<keyword evidence="6" id="KW-0067">ATP-binding</keyword>
<dbReference type="PANTHER" id="PTHR24343:SF558">
    <property type="entry name" value="PROTEIN KINASE DOMAIN-CONTAINING PROTEIN"/>
    <property type="match status" value="1"/>
</dbReference>
<dbReference type="InParanoid" id="A0A2J6TV12"/>
<organism evidence="10 11">
    <name type="scientific">Hyaloscypha bicolor E</name>
    <dbReference type="NCBI Taxonomy" id="1095630"/>
    <lineage>
        <taxon>Eukaryota</taxon>
        <taxon>Fungi</taxon>
        <taxon>Dikarya</taxon>
        <taxon>Ascomycota</taxon>
        <taxon>Pezizomycotina</taxon>
        <taxon>Leotiomycetes</taxon>
        <taxon>Helotiales</taxon>
        <taxon>Hyaloscyphaceae</taxon>
        <taxon>Hyaloscypha</taxon>
        <taxon>Hyaloscypha bicolor</taxon>
    </lineage>
</organism>
<gene>
    <name evidence="10" type="ORF">K444DRAFT_517052</name>
</gene>
<dbReference type="OrthoDB" id="6513151at2759"/>
<keyword evidence="3" id="KW-0808">Transferase</keyword>
<dbReference type="GO" id="GO:0004674">
    <property type="term" value="F:protein serine/threonine kinase activity"/>
    <property type="evidence" value="ECO:0007669"/>
    <property type="project" value="UniProtKB-KW"/>
</dbReference>
<proteinExistence type="predicted"/>
<dbReference type="InterPro" id="IPR011009">
    <property type="entry name" value="Kinase-like_dom_sf"/>
</dbReference>
<evidence type="ECO:0000256" key="7">
    <source>
        <dbReference type="ARBA" id="ARBA00047899"/>
    </source>
</evidence>
<dbReference type="InterPro" id="IPR000719">
    <property type="entry name" value="Prot_kinase_dom"/>
</dbReference>
<dbReference type="Pfam" id="PF00069">
    <property type="entry name" value="Pkinase"/>
    <property type="match status" value="1"/>
</dbReference>
<evidence type="ECO:0000256" key="3">
    <source>
        <dbReference type="ARBA" id="ARBA00022679"/>
    </source>
</evidence>
<sequence length="210" mass="23671">MGPGYEVTFSSSITLYTLTQGGCRLSVERAECYFKQAVRGVEYLHSTGIAHRDTNPENLLVAVDGTMKITDFSHAGRFWVSGGEMSKIRLCSNRCGSPSYLAPEVFVERHFDPRPVDMWALAIVYIEMRTGKLLWTFAAEGGDECYDKYLQDRSGLWGYRPVENVENESSRKTIRSLLEPMPQNRSSASQVLRSSWLTRIEIAAGGRVNR</sequence>
<keyword evidence="11" id="KW-1185">Reference proteome</keyword>
<dbReference type="GO" id="GO:0005524">
    <property type="term" value="F:ATP binding"/>
    <property type="evidence" value="ECO:0007669"/>
    <property type="project" value="UniProtKB-KW"/>
</dbReference>
<protein>
    <recommendedName>
        <fullName evidence="1">non-specific serine/threonine protein kinase</fullName>
        <ecNumber evidence="1">2.7.11.1</ecNumber>
    </recommendedName>
</protein>